<protein>
    <submittedName>
        <fullName evidence="1">Uncharacterized protein</fullName>
    </submittedName>
</protein>
<accession>A0AAD9MUV5</accession>
<comment type="caution">
    <text evidence="1">The sequence shown here is derived from an EMBL/GenBank/DDBJ whole genome shotgun (WGS) entry which is preliminary data.</text>
</comment>
<dbReference type="Proteomes" id="UP001208570">
    <property type="component" value="Unassembled WGS sequence"/>
</dbReference>
<dbReference type="AlphaFoldDB" id="A0AAD9MUV5"/>
<proteinExistence type="predicted"/>
<reference evidence="1" key="1">
    <citation type="journal article" date="2023" name="Mol. Biol. Evol.">
        <title>Third-Generation Sequencing Reveals the Adaptive Role of the Epigenome in Three Deep-Sea Polychaetes.</title>
        <authorList>
            <person name="Perez M."/>
            <person name="Aroh O."/>
            <person name="Sun Y."/>
            <person name="Lan Y."/>
            <person name="Juniper S.K."/>
            <person name="Young C.R."/>
            <person name="Angers B."/>
            <person name="Qian P.Y."/>
        </authorList>
    </citation>
    <scope>NUCLEOTIDE SEQUENCE</scope>
    <source>
        <strain evidence="1">P08H-3</strain>
    </source>
</reference>
<organism evidence="1 2">
    <name type="scientific">Paralvinella palmiformis</name>
    <dbReference type="NCBI Taxonomy" id="53620"/>
    <lineage>
        <taxon>Eukaryota</taxon>
        <taxon>Metazoa</taxon>
        <taxon>Spiralia</taxon>
        <taxon>Lophotrochozoa</taxon>
        <taxon>Annelida</taxon>
        <taxon>Polychaeta</taxon>
        <taxon>Sedentaria</taxon>
        <taxon>Canalipalpata</taxon>
        <taxon>Terebellida</taxon>
        <taxon>Terebelliformia</taxon>
        <taxon>Alvinellidae</taxon>
        <taxon>Paralvinella</taxon>
    </lineage>
</organism>
<dbReference type="EMBL" id="JAODUP010000713">
    <property type="protein sequence ID" value="KAK2144983.1"/>
    <property type="molecule type" value="Genomic_DNA"/>
</dbReference>
<feature type="non-terminal residue" evidence="1">
    <location>
        <position position="46"/>
    </location>
</feature>
<keyword evidence="2" id="KW-1185">Reference proteome</keyword>
<sequence>MHDLTIGIISHRPRHDSTLDSIQEMCPRSRSMFHRRTMDMSHDHDG</sequence>
<gene>
    <name evidence="1" type="ORF">LSH36_713g01100</name>
</gene>
<evidence type="ECO:0000313" key="1">
    <source>
        <dbReference type="EMBL" id="KAK2144983.1"/>
    </source>
</evidence>
<evidence type="ECO:0000313" key="2">
    <source>
        <dbReference type="Proteomes" id="UP001208570"/>
    </source>
</evidence>
<name>A0AAD9MUV5_9ANNE</name>